<evidence type="ECO:0000256" key="1">
    <source>
        <dbReference type="ARBA" id="ARBA00000085"/>
    </source>
</evidence>
<dbReference type="SMART" id="SM00387">
    <property type="entry name" value="HATPase_c"/>
    <property type="match status" value="1"/>
</dbReference>
<dbReference type="Pfam" id="PF02518">
    <property type="entry name" value="HATPase_c"/>
    <property type="match status" value="1"/>
</dbReference>
<dbReference type="InterPro" id="IPR003661">
    <property type="entry name" value="HisK_dim/P_dom"/>
</dbReference>
<reference evidence="13 14" key="1">
    <citation type="submission" date="2016-10" db="EMBL/GenBank/DDBJ databases">
        <title>Genome sequencing of Aspergillus oryzae BCC7051.</title>
        <authorList>
            <person name="Thammarongtham C."/>
            <person name="Vorapreeda T."/>
            <person name="Nookaew I."/>
            <person name="Srisuk T."/>
            <person name="Land M."/>
            <person name="Jeennor S."/>
            <person name="Laoteng K."/>
        </authorList>
    </citation>
    <scope>NUCLEOTIDE SEQUENCE [LARGE SCALE GENOMIC DNA]</scope>
    <source>
        <strain evidence="13 14">BCC7051</strain>
    </source>
</reference>
<dbReference type="EC" id="2.7.13.3" evidence="2"/>
<dbReference type="InterPro" id="IPR005467">
    <property type="entry name" value="His_kinase_dom"/>
</dbReference>
<keyword evidence="4" id="KW-0808">Transferase</keyword>
<dbReference type="SUPFAM" id="SSF52172">
    <property type="entry name" value="CheY-like"/>
    <property type="match status" value="1"/>
</dbReference>
<evidence type="ECO:0000313" key="13">
    <source>
        <dbReference type="EMBL" id="OOO06218.1"/>
    </source>
</evidence>
<accession>A0A1S9DAW9</accession>
<dbReference type="InterPro" id="IPR004358">
    <property type="entry name" value="Sig_transdc_His_kin-like_C"/>
</dbReference>
<keyword evidence="6" id="KW-0805">Transcription regulation</keyword>
<evidence type="ECO:0000259" key="11">
    <source>
        <dbReference type="PROSITE" id="PS50109"/>
    </source>
</evidence>
<dbReference type="SUPFAM" id="SSF47384">
    <property type="entry name" value="Homodimeric domain of signal transducing histidine kinase"/>
    <property type="match status" value="1"/>
</dbReference>
<dbReference type="VEuPathDB" id="FungiDB:AO090701000519"/>
<evidence type="ECO:0000256" key="9">
    <source>
        <dbReference type="PROSITE-ProRule" id="PRU00169"/>
    </source>
</evidence>
<dbReference type="Pfam" id="PF00072">
    <property type="entry name" value="Response_reg"/>
    <property type="match status" value="1"/>
</dbReference>
<dbReference type="GO" id="GO:0000155">
    <property type="term" value="F:phosphorelay sensor kinase activity"/>
    <property type="evidence" value="ECO:0007669"/>
    <property type="project" value="InterPro"/>
</dbReference>
<dbReference type="Pfam" id="PF01590">
    <property type="entry name" value="GAF"/>
    <property type="match status" value="1"/>
</dbReference>
<dbReference type="GO" id="GO:0005886">
    <property type="term" value="C:plasma membrane"/>
    <property type="evidence" value="ECO:0007669"/>
    <property type="project" value="TreeGrafter"/>
</dbReference>
<evidence type="ECO:0000259" key="12">
    <source>
        <dbReference type="PROSITE" id="PS50110"/>
    </source>
</evidence>
<dbReference type="Gene3D" id="1.10.287.130">
    <property type="match status" value="1"/>
</dbReference>
<dbReference type="InterPro" id="IPR029016">
    <property type="entry name" value="GAF-like_dom_sf"/>
</dbReference>
<comment type="caution">
    <text evidence="13">The sequence shown here is derived from an EMBL/GenBank/DDBJ whole genome shotgun (WGS) entry which is preliminary data.</text>
</comment>
<dbReference type="GO" id="GO:0008270">
    <property type="term" value="F:zinc ion binding"/>
    <property type="evidence" value="ECO:0007669"/>
    <property type="project" value="InterPro"/>
</dbReference>
<dbReference type="PANTHER" id="PTHR43047">
    <property type="entry name" value="TWO-COMPONENT HISTIDINE PROTEIN KINASE"/>
    <property type="match status" value="1"/>
</dbReference>
<evidence type="ECO:0000256" key="2">
    <source>
        <dbReference type="ARBA" id="ARBA00012438"/>
    </source>
</evidence>
<dbReference type="SMART" id="SM00388">
    <property type="entry name" value="HisKA"/>
    <property type="match status" value="1"/>
</dbReference>
<keyword evidence="8" id="KW-0539">Nucleus</keyword>
<dbReference type="eggNOG" id="KOG0519">
    <property type="taxonomic scope" value="Eukaryota"/>
</dbReference>
<dbReference type="Proteomes" id="UP000190312">
    <property type="component" value="Unassembled WGS sequence"/>
</dbReference>
<dbReference type="SMART" id="SM00906">
    <property type="entry name" value="Fungal_trans"/>
    <property type="match status" value="1"/>
</dbReference>
<evidence type="ECO:0000256" key="3">
    <source>
        <dbReference type="ARBA" id="ARBA00022553"/>
    </source>
</evidence>
<sequence>MPIINWQTFINIVSNKDGGQGRISLLLFQAIMFSATAFVNLDHLQKAGYSSREEAHEAFFEKAHLLYQSHYESDPLTNLQALLLMTHRAKATDGKDSRYWIEVAISLALMMGLFRDLPSGYAGHHSQKLHRRIAWTCYTADSLISFRLRCLPLIRSVDFNLSMLTEEDFDFNHIPMESRLLLPGCTFIRNLEVQKSLASICISQAQLCLCIRRVLNVQARCNSTELSSEPTGKTPDSPNKHHSDYLTSIWMSQKALADWEYSLPPICQRPPTVFGFSSDESLIVAVHRNVLHMVYHGVICVLYQSQIFQSSASRMQYAARQITEIANELDQMKTLHSLPIIGSTTILIAMIIHLAEVQTSSPVKQGVTMRDIQSCIELMKRLQDVHSSPCHLRMLSTGLSNTNQYLWGSSCSILKAMAHWIENIYSKMLTLGAHGCITICLKMAPNSAHMSDLSVDISKVATFPRAIHGDYQTQNVLWDPGHRNPRQSEHATLNVAVYYCTLDRIPSLPQFDNGQQTTAAEEDVDKDSPRLSSDITLTALSQLAVLRFGCNRAFISIIDDGNQHIIAEATGSISLRDKDRHAPDDAIYLGVRTIDLAWGVCPHTISLFTGQDMSKAVETPNMIANSSRFVVHDFTQEDFFRDRPYVVGWPYFRFYAEVPLLSPSGVVLGSFCVVDNKPRGHFAEEEVNALKEIADAVALHLDKVRISIDHHRAEKLIKGLTNFVKDHGEFDPAEVPLPISRQSTLNTLNSPRDQSSVSLPTPGAGGVGNMEGPIMSGSTASEVELSSLFSGVTSSEQTKTSSFLYNSSQSAAPTPAEETISLQEAAPERNEPPTVSVKRCVKNADQIAQVFTRASVSLRDSLDLDGVLFLDASRCNSGVVLSDDEARSWEPLPTTANPEFLADPFPSPLDLPGVGSLSKIAEKPCEVLGWAQNTPPPIGSDALSITERLLSQLIAAFPQGQFFNLHEWTEEDECELGGGIRRDGGAEANSKPLRDLVRQLQNHLPDAYSVLWSPLWCWRQSRWVAGTLVWSRGSDRALGVYDLPYLRVLGDSIVSELARIDWSTMQQSKSDFISSVSHELRSPLHGILASAEVLEGTPLQPNQLHWINMLKTCGLTLFDTLNHLLDFAKINNLTTEDNGREDRIRASDGSLETTFDLANLIEEVTRVQYVGQRVPKATVPFVDALATPKNGAPYGETTVVVRIEERHAWKVQSLAGAWKRIVMNLLGNSLKFTSAGFVEVSLSKVVKQSDPESIYAHLCVTDTGRGIDRMFLRNKLFSPFAQENTLSEGLGLGFSIVRQLVDAMDGHVNVRSEVGVGTQVDIYIPVRRFASHYPSSTSMSSAPVKACLVGFEGYPDIKDTPTGILPVEAKRKLAIRSSLAPVLMAQCGWSLSIAESIENARGDVAIIEEEEFAKATCDGQLPRELCERTGINFFIILSGMQPRLNDLPPNAIRVSQPFGPAKFQDVLQRTQELYLKSLENPRSPPPPPGKPVITKRSSSELVLPASPDAPQEVGVALPLRVPPQTPQNANAIHCLVVDDNDINLKILSTFLRKLGCSYETAPDGLVALNKYKDSRRRYDYVLMDISMPVMDGIQSTSHIRRHEKEQNLTPSRIMAVTGLGSAETLQEALAAGVDDYMVKPISLKSLKKVMNLG</sequence>
<evidence type="ECO:0000256" key="5">
    <source>
        <dbReference type="ARBA" id="ARBA00022777"/>
    </source>
</evidence>
<gene>
    <name evidence="13" type="ORF">OAory_01018790</name>
</gene>
<dbReference type="PROSITE" id="PS50109">
    <property type="entry name" value="HIS_KIN"/>
    <property type="match status" value="1"/>
</dbReference>
<dbReference type="InterPro" id="IPR003594">
    <property type="entry name" value="HATPase_dom"/>
</dbReference>
<comment type="catalytic activity">
    <reaction evidence="1">
        <text>ATP + protein L-histidine = ADP + protein N-phospho-L-histidine.</text>
        <dbReference type="EC" id="2.7.13.3"/>
    </reaction>
</comment>
<evidence type="ECO:0000313" key="14">
    <source>
        <dbReference type="Proteomes" id="UP000190312"/>
    </source>
</evidence>
<evidence type="ECO:0000256" key="8">
    <source>
        <dbReference type="ARBA" id="ARBA00023242"/>
    </source>
</evidence>
<dbReference type="SUPFAM" id="SSF55781">
    <property type="entry name" value="GAF domain-like"/>
    <property type="match status" value="1"/>
</dbReference>
<dbReference type="FunFam" id="3.30.565.10:FF:000201">
    <property type="entry name" value="Sensor histidine kinase/response regulator, putative (AFU_orthologue AFUA_4G01020)"/>
    <property type="match status" value="1"/>
</dbReference>
<dbReference type="GO" id="GO:0009927">
    <property type="term" value="F:histidine phosphotransfer kinase activity"/>
    <property type="evidence" value="ECO:0007669"/>
    <property type="project" value="TreeGrafter"/>
</dbReference>
<keyword evidence="3 9" id="KW-0597">Phosphoprotein</keyword>
<evidence type="ECO:0000256" key="6">
    <source>
        <dbReference type="ARBA" id="ARBA00023015"/>
    </source>
</evidence>
<dbReference type="EMBL" id="MKZY01000008">
    <property type="protein sequence ID" value="OOO06218.1"/>
    <property type="molecule type" value="Genomic_DNA"/>
</dbReference>
<dbReference type="InterPro" id="IPR011006">
    <property type="entry name" value="CheY-like_superfamily"/>
</dbReference>
<dbReference type="VEuPathDB" id="FungiDB:AO090701000517"/>
<dbReference type="PROSITE" id="PS50110">
    <property type="entry name" value="RESPONSE_REGULATORY"/>
    <property type="match status" value="1"/>
</dbReference>
<dbReference type="FunFam" id="3.30.450.40:FF:000083">
    <property type="entry name" value="Sensor histidine kinase/response regulator, putative (AFU_orthologue AFUA_4G00660)"/>
    <property type="match status" value="1"/>
</dbReference>
<dbReference type="Pfam" id="PF04082">
    <property type="entry name" value="Fungal_trans"/>
    <property type="match status" value="1"/>
</dbReference>
<organism evidence="13 14">
    <name type="scientific">Aspergillus oryzae</name>
    <name type="common">Yellow koji mold</name>
    <dbReference type="NCBI Taxonomy" id="5062"/>
    <lineage>
        <taxon>Eukaryota</taxon>
        <taxon>Fungi</taxon>
        <taxon>Dikarya</taxon>
        <taxon>Ascomycota</taxon>
        <taxon>Pezizomycotina</taxon>
        <taxon>Eurotiomycetes</taxon>
        <taxon>Eurotiomycetidae</taxon>
        <taxon>Eurotiales</taxon>
        <taxon>Aspergillaceae</taxon>
        <taxon>Aspergillus</taxon>
        <taxon>Aspergillus subgen. Circumdati</taxon>
    </lineage>
</organism>
<evidence type="ECO:0000256" key="4">
    <source>
        <dbReference type="ARBA" id="ARBA00022679"/>
    </source>
</evidence>
<dbReference type="InterPro" id="IPR007219">
    <property type="entry name" value="XnlR_reg_dom"/>
</dbReference>
<dbReference type="Gene3D" id="3.30.565.10">
    <property type="entry name" value="Histidine kinase-like ATPase, C-terminal domain"/>
    <property type="match status" value="1"/>
</dbReference>
<dbReference type="SMART" id="SM00448">
    <property type="entry name" value="REC"/>
    <property type="match status" value="1"/>
</dbReference>
<dbReference type="OrthoDB" id="303614at2759"/>
<dbReference type="Gene3D" id="3.40.50.2300">
    <property type="match status" value="1"/>
</dbReference>
<feature type="modified residue" description="4-aspartylphosphate" evidence="9">
    <location>
        <position position="1584"/>
    </location>
</feature>
<dbReference type="InterPro" id="IPR036097">
    <property type="entry name" value="HisK_dim/P_sf"/>
</dbReference>
<dbReference type="CDD" id="cd12148">
    <property type="entry name" value="fungal_TF_MHR"/>
    <property type="match status" value="1"/>
</dbReference>
<proteinExistence type="predicted"/>
<feature type="region of interest" description="Disordered" evidence="10">
    <location>
        <begin position="806"/>
        <end position="835"/>
    </location>
</feature>
<dbReference type="CDD" id="cd17546">
    <property type="entry name" value="REC_hyHK_CKI1_RcsC-like"/>
    <property type="match status" value="1"/>
</dbReference>
<feature type="domain" description="Response regulatory" evidence="12">
    <location>
        <begin position="1533"/>
        <end position="1653"/>
    </location>
</feature>
<dbReference type="InterPro" id="IPR036890">
    <property type="entry name" value="HATPase_C_sf"/>
</dbReference>
<dbReference type="SUPFAM" id="SSF55874">
    <property type="entry name" value="ATPase domain of HSP90 chaperone/DNA topoisomerase II/histidine kinase"/>
    <property type="match status" value="1"/>
</dbReference>
<dbReference type="Pfam" id="PF00512">
    <property type="entry name" value="HisKA"/>
    <property type="match status" value="1"/>
</dbReference>
<evidence type="ECO:0000256" key="10">
    <source>
        <dbReference type="SAM" id="MobiDB-lite"/>
    </source>
</evidence>
<dbReference type="PANTHER" id="PTHR43047:SF72">
    <property type="entry name" value="OSMOSENSING HISTIDINE PROTEIN KINASE SLN1"/>
    <property type="match status" value="1"/>
</dbReference>
<dbReference type="FunFam" id="1.10.287.130:FF:000023">
    <property type="entry name" value="Sensor histidine kinase/response regulator, putative"/>
    <property type="match status" value="1"/>
</dbReference>
<protein>
    <recommendedName>
        <fullName evidence="2">histidine kinase</fullName>
        <ecNumber evidence="2">2.7.13.3</ecNumber>
    </recommendedName>
</protein>
<keyword evidence="7" id="KW-0804">Transcription</keyword>
<feature type="domain" description="Histidine kinase" evidence="11">
    <location>
        <begin position="1075"/>
        <end position="1328"/>
    </location>
</feature>
<keyword evidence="5" id="KW-0418">Kinase</keyword>
<name>A0A1S9DAW9_ASPOZ</name>
<dbReference type="CDD" id="cd00082">
    <property type="entry name" value="HisKA"/>
    <property type="match status" value="1"/>
</dbReference>
<dbReference type="GO" id="GO:0006351">
    <property type="term" value="P:DNA-templated transcription"/>
    <property type="evidence" value="ECO:0007669"/>
    <property type="project" value="InterPro"/>
</dbReference>
<feature type="region of interest" description="Disordered" evidence="10">
    <location>
        <begin position="1477"/>
        <end position="1501"/>
    </location>
</feature>
<dbReference type="InterPro" id="IPR001789">
    <property type="entry name" value="Sig_transdc_resp-reg_receiver"/>
</dbReference>
<dbReference type="PRINTS" id="PR00344">
    <property type="entry name" value="BCTRLSENSOR"/>
</dbReference>
<dbReference type="GO" id="GO:0003677">
    <property type="term" value="F:DNA binding"/>
    <property type="evidence" value="ECO:0007669"/>
    <property type="project" value="InterPro"/>
</dbReference>
<dbReference type="InterPro" id="IPR003018">
    <property type="entry name" value="GAF"/>
</dbReference>
<dbReference type="Gene3D" id="3.30.450.40">
    <property type="match status" value="1"/>
</dbReference>
<evidence type="ECO:0000256" key="7">
    <source>
        <dbReference type="ARBA" id="ARBA00023163"/>
    </source>
</evidence>